<evidence type="ECO:0000259" key="7">
    <source>
        <dbReference type="PROSITE" id="PS50215"/>
    </source>
</evidence>
<feature type="active site" evidence="6">
    <location>
        <position position="1189"/>
    </location>
</feature>
<feature type="domain" description="Peptidase M12B" evidence="7">
    <location>
        <begin position="1070"/>
        <end position="1250"/>
    </location>
</feature>
<keyword evidence="9" id="KW-1185">Reference proteome</keyword>
<dbReference type="CDD" id="cd06087">
    <property type="entry name" value="KOW_RPS4"/>
    <property type="match status" value="1"/>
</dbReference>
<dbReference type="Gene3D" id="3.40.390.10">
    <property type="entry name" value="Collagenase (Catalytic Domain)"/>
    <property type="match status" value="1"/>
</dbReference>
<evidence type="ECO:0000313" key="8">
    <source>
        <dbReference type="EMBL" id="KAB0389600.1"/>
    </source>
</evidence>
<dbReference type="FunFam" id="2.30.30.30:FF:000005">
    <property type="entry name" value="40S ribosomal protein S4"/>
    <property type="match status" value="1"/>
</dbReference>
<dbReference type="GO" id="GO:0019843">
    <property type="term" value="F:rRNA binding"/>
    <property type="evidence" value="ECO:0007669"/>
    <property type="project" value="UniProtKB-KW"/>
</dbReference>
<dbReference type="InterPro" id="IPR024079">
    <property type="entry name" value="MetalloPept_cat_dom_sf"/>
</dbReference>
<dbReference type="InterPro" id="IPR038237">
    <property type="entry name" value="Ribosomal_eS4_central_sf"/>
</dbReference>
<dbReference type="InterPro" id="IPR036986">
    <property type="entry name" value="S4_RNA-bd_sf"/>
</dbReference>
<comment type="caution">
    <text evidence="6">Lacks conserved residue(s) required for the propagation of feature annotation.</text>
</comment>
<dbReference type="GO" id="GO:0004222">
    <property type="term" value="F:metalloendopeptidase activity"/>
    <property type="evidence" value="ECO:0007669"/>
    <property type="project" value="InterPro"/>
</dbReference>
<dbReference type="Gene3D" id="2.40.50.740">
    <property type="match status" value="1"/>
</dbReference>
<proteinExistence type="inferred from homology"/>
<dbReference type="Pfam" id="PF16121">
    <property type="entry name" value="40S_S4_C"/>
    <property type="match status" value="1"/>
</dbReference>
<dbReference type="EMBL" id="SGJD01006912">
    <property type="protein sequence ID" value="KAB0389600.1"/>
    <property type="molecule type" value="Genomic_DNA"/>
</dbReference>
<evidence type="ECO:0000256" key="5">
    <source>
        <dbReference type="ARBA" id="ARBA00023274"/>
    </source>
</evidence>
<dbReference type="Gene3D" id="2.30.30.30">
    <property type="match status" value="1"/>
</dbReference>
<gene>
    <name evidence="8" type="ORF">E2I00_010322</name>
</gene>
<reference evidence="8 9" key="1">
    <citation type="journal article" date="2019" name="PLoS ONE">
        <title>Genomic analyses reveal an absence of contemporary introgressive admixture between fin whales and blue whales, despite known hybrids.</title>
        <authorList>
            <person name="Westbury M.V."/>
            <person name="Petersen B."/>
            <person name="Lorenzen E.D."/>
        </authorList>
    </citation>
    <scope>NUCLEOTIDE SEQUENCE [LARGE SCALE GENOMIC DNA]</scope>
    <source>
        <strain evidence="8">FinWhale-01</strain>
    </source>
</reference>
<dbReference type="PANTHER" id="PTHR11581:SF0">
    <property type="entry name" value="SMALL RIBOSOMAL SUBUNIT PROTEIN ES4"/>
    <property type="match status" value="1"/>
</dbReference>
<dbReference type="InterPro" id="IPR041982">
    <property type="entry name" value="Ribosomal_eS4_KOW"/>
</dbReference>
<evidence type="ECO:0000313" key="9">
    <source>
        <dbReference type="Proteomes" id="UP000437017"/>
    </source>
</evidence>
<evidence type="ECO:0000256" key="2">
    <source>
        <dbReference type="ARBA" id="ARBA00022730"/>
    </source>
</evidence>
<dbReference type="PANTHER" id="PTHR11581">
    <property type="entry name" value="30S/40S RIBOSOMAL PROTEIN S4"/>
    <property type="match status" value="1"/>
</dbReference>
<feature type="non-terminal residue" evidence="8">
    <location>
        <position position="1293"/>
    </location>
</feature>
<keyword evidence="5" id="KW-0687">Ribonucleoprotein</keyword>
<accession>A0A643BPB3</accession>
<evidence type="ECO:0000256" key="6">
    <source>
        <dbReference type="PROSITE-ProRule" id="PRU00276"/>
    </source>
</evidence>
<dbReference type="InterPro" id="IPR001590">
    <property type="entry name" value="Peptidase_M12B"/>
</dbReference>
<keyword evidence="6" id="KW-0862">Zinc</keyword>
<keyword evidence="6" id="KW-0479">Metal-binding</keyword>
<evidence type="ECO:0000256" key="4">
    <source>
        <dbReference type="ARBA" id="ARBA00022980"/>
    </source>
</evidence>
<dbReference type="PROSITE" id="PS50215">
    <property type="entry name" value="ADAM_MEPRO"/>
    <property type="match status" value="1"/>
</dbReference>
<dbReference type="CDD" id="cd04273">
    <property type="entry name" value="ZnMc_ADAMTS_like"/>
    <property type="match status" value="1"/>
</dbReference>
<keyword evidence="4" id="KW-0689">Ribosomal protein</keyword>
<dbReference type="Pfam" id="PF01421">
    <property type="entry name" value="Reprolysin"/>
    <property type="match status" value="1"/>
</dbReference>
<evidence type="ECO:0000256" key="3">
    <source>
        <dbReference type="ARBA" id="ARBA00022884"/>
    </source>
</evidence>
<dbReference type="Pfam" id="PF00900">
    <property type="entry name" value="Ribosomal_S4e"/>
    <property type="match status" value="1"/>
</dbReference>
<dbReference type="GO" id="GO:0022627">
    <property type="term" value="C:cytosolic small ribosomal subunit"/>
    <property type="evidence" value="ECO:0007669"/>
    <property type="project" value="TreeGrafter"/>
</dbReference>
<sequence length="1293" mass="140337">NRLKYALSGDEIKICLQHFIKIDGNVCTVITYLACFMDVISIGEPGENFLLIYDTKGRFAVHCITPEEAKYKLCKVRRIFVGTKGILHLMTHGACTARYPDPLIKGRIGVITNRERHPGSSDVVHVKDVNGNSFATGLSNIFVIGKGNKPWISLPHGKGQVLRYLPALAQVPHKTGALQGLHRPEPEVLLPQAGGSILAHATFPCILPQPLLSPRGGLGSLHVESMLWMESIPAPFTGLVHVSHVAKGRSRVLRESVFLGQELINMGDSLHGGVGLLQKAFPQEPQIPLEGRGEAGAALGAQRLQPRGGCRRAGGNSRGLAELTAMGGTGMALMKSVLAHVAGLAEASSVALSNCDGLIVKHTEAGKHLCTHVVLHSFLAPTLGFMKREFKTRGLNETTVRGAPFVTLDDVILGSGLFIAGTRLRLLCPIYSHLLPCGNCDEAVFSGSTQCPGDSIRRTGVLHGAVSKQCSLAREATAEWTVPEKADEKWVGFKFCIKSRIQHTQTQSIHEGDTLNPLQSLSYSGATAGLIRMEEEEFFIEPLEKGLAANEAEQGRVHVLRIKVRSGPRSVEGATGQAVQPLRALQEDTPTFSPNLPSILRISGQLLEAGLKYPGHLSMDNGYNGSSEEGEGETPVLGLLVWEISIWLGVGVRVGVPSTADRDVSGRDMVSPVATLHVCGICASHVSAGLPGWEQLGPNIHRDPDKAPSTPRGTIINTKQRGALGPEGTLSWEKALAALSYCGFQFQGRRALQAWPKLSAQQLNSSGTDPIKPCRHRGLTGGLVLCREHGECPSMTTVEARQSQVSREFLLGRQQEENPVSAGLGDMAGAHGRLNRGPLSAISSVSAPWHLPVAEVSLAHPEAVGVESPMDLPECDKALSGGLMSKVTRRMALNHLQAAQQKDELCTGALPGVALGSACRVHEAVDKSLGDKSAKEGQDPGVKDLAWTQRPVQGRTSPSGLDSLSRALGILEERVNSSRQRVRRHAADDDYNIEVLLGVDDSVVQFHGKEHHLEPKQQRGGQMWRQPAQTVLQRSRKDKGLAGEVRVEVSLELVDHKLALPNTWTRSGPRLFTWTAQVNEIYHDESLGAHINVVLVRIILLSYGKSLSLIEIGNPSQSLENVCRWAYLQQKPDSGHDEYHDHAIFLTRQDFGPSGMQGYAPVTGMCHPVRSCTLNHEDGFSSAFVVAHETGHVLGMEHDGQGNRCGDEVQLGSIMAPLVQAAFHRFHWSRCSQQELSRYLHSYDCLRDDPFTHDWPFRTFDPCKQLWCSHPDNPYFCKTKKGPPLDGTMCAPG</sequence>
<feature type="binding site" evidence="6">
    <location>
        <position position="1188"/>
    </location>
    <ligand>
        <name>Zn(2+)</name>
        <dbReference type="ChEBI" id="CHEBI:29105"/>
        <note>catalytic</note>
    </ligand>
</feature>
<dbReference type="GO" id="GO:0046872">
    <property type="term" value="F:metal ion binding"/>
    <property type="evidence" value="ECO:0007669"/>
    <property type="project" value="UniProtKB-KW"/>
</dbReference>
<feature type="non-terminal residue" evidence="8">
    <location>
        <position position="1"/>
    </location>
</feature>
<organism evidence="8 9">
    <name type="scientific">Balaenoptera physalus</name>
    <name type="common">Fin whale</name>
    <name type="synonym">Balaena physalus</name>
    <dbReference type="NCBI Taxonomy" id="9770"/>
    <lineage>
        <taxon>Eukaryota</taxon>
        <taxon>Metazoa</taxon>
        <taxon>Chordata</taxon>
        <taxon>Craniata</taxon>
        <taxon>Vertebrata</taxon>
        <taxon>Euteleostomi</taxon>
        <taxon>Mammalia</taxon>
        <taxon>Eutheria</taxon>
        <taxon>Laurasiatheria</taxon>
        <taxon>Artiodactyla</taxon>
        <taxon>Whippomorpha</taxon>
        <taxon>Cetacea</taxon>
        <taxon>Mysticeti</taxon>
        <taxon>Balaenopteridae</taxon>
        <taxon>Balaenoptera</taxon>
    </lineage>
</organism>
<comment type="similarity">
    <text evidence="1">Belongs to the eukaryotic ribosomal protein eS4 family.</text>
</comment>
<dbReference type="Gene3D" id="3.10.290.10">
    <property type="entry name" value="RNA-binding S4 domain"/>
    <property type="match status" value="1"/>
</dbReference>
<dbReference type="SUPFAM" id="SSF55486">
    <property type="entry name" value="Metalloproteases ('zincins'), catalytic domain"/>
    <property type="match status" value="1"/>
</dbReference>
<comment type="caution">
    <text evidence="8">The sequence shown here is derived from an EMBL/GenBank/DDBJ whole genome shotgun (WGS) entry which is preliminary data.</text>
</comment>
<evidence type="ECO:0000256" key="1">
    <source>
        <dbReference type="ARBA" id="ARBA00007500"/>
    </source>
</evidence>
<dbReference type="InterPro" id="IPR013845">
    <property type="entry name" value="Ribosomal_eS4_central_region"/>
</dbReference>
<dbReference type="Proteomes" id="UP000437017">
    <property type="component" value="Unassembled WGS sequence"/>
</dbReference>
<dbReference type="GO" id="GO:0003735">
    <property type="term" value="F:structural constituent of ribosome"/>
    <property type="evidence" value="ECO:0007669"/>
    <property type="project" value="InterPro"/>
</dbReference>
<keyword evidence="3" id="KW-0694">RNA-binding</keyword>
<dbReference type="GO" id="GO:0006412">
    <property type="term" value="P:translation"/>
    <property type="evidence" value="ECO:0007669"/>
    <property type="project" value="InterPro"/>
</dbReference>
<dbReference type="InterPro" id="IPR014722">
    <property type="entry name" value="Rib_uL2_dom2"/>
</dbReference>
<dbReference type="InterPro" id="IPR000876">
    <property type="entry name" value="Ribosomal_eS4"/>
</dbReference>
<feature type="binding site" evidence="6">
    <location>
        <position position="1192"/>
    </location>
    <ligand>
        <name>Zn(2+)</name>
        <dbReference type="ChEBI" id="CHEBI:29105"/>
        <note>catalytic</note>
    </ligand>
</feature>
<name>A0A643BPB3_BALPH</name>
<feature type="binding site" evidence="6">
    <location>
        <position position="1198"/>
    </location>
    <ligand>
        <name>Zn(2+)</name>
        <dbReference type="ChEBI" id="CHEBI:29105"/>
        <note>catalytic</note>
    </ligand>
</feature>
<protein>
    <recommendedName>
        <fullName evidence="7">Peptidase M12B domain-containing protein</fullName>
    </recommendedName>
</protein>
<dbReference type="OrthoDB" id="5855429at2759"/>
<dbReference type="GO" id="GO:0006508">
    <property type="term" value="P:proteolysis"/>
    <property type="evidence" value="ECO:0007669"/>
    <property type="project" value="InterPro"/>
</dbReference>
<keyword evidence="2" id="KW-0699">rRNA-binding</keyword>
<dbReference type="InterPro" id="IPR032277">
    <property type="entry name" value="Ribosomal_eS4_C"/>
</dbReference>